<feature type="region of interest" description="Disordered" evidence="1">
    <location>
        <begin position="60"/>
        <end position="84"/>
    </location>
</feature>
<protein>
    <submittedName>
        <fullName evidence="2">Uncharacterized protein</fullName>
    </submittedName>
</protein>
<evidence type="ECO:0000313" key="3">
    <source>
        <dbReference type="Proteomes" id="UP001054837"/>
    </source>
</evidence>
<accession>A0AAV4WWY9</accession>
<evidence type="ECO:0000313" key="2">
    <source>
        <dbReference type="EMBL" id="GIY86450.1"/>
    </source>
</evidence>
<organism evidence="2 3">
    <name type="scientific">Caerostris darwini</name>
    <dbReference type="NCBI Taxonomy" id="1538125"/>
    <lineage>
        <taxon>Eukaryota</taxon>
        <taxon>Metazoa</taxon>
        <taxon>Ecdysozoa</taxon>
        <taxon>Arthropoda</taxon>
        <taxon>Chelicerata</taxon>
        <taxon>Arachnida</taxon>
        <taxon>Araneae</taxon>
        <taxon>Araneomorphae</taxon>
        <taxon>Entelegynae</taxon>
        <taxon>Araneoidea</taxon>
        <taxon>Araneidae</taxon>
        <taxon>Caerostris</taxon>
    </lineage>
</organism>
<feature type="compositionally biased region" description="Polar residues" evidence="1">
    <location>
        <begin position="60"/>
        <end position="74"/>
    </location>
</feature>
<proteinExistence type="predicted"/>
<dbReference type="AlphaFoldDB" id="A0AAV4WWY9"/>
<keyword evidence="3" id="KW-1185">Reference proteome</keyword>
<comment type="caution">
    <text evidence="2">The sequence shown here is derived from an EMBL/GenBank/DDBJ whole genome shotgun (WGS) entry which is preliminary data.</text>
</comment>
<name>A0AAV4WWY9_9ARAC</name>
<gene>
    <name evidence="2" type="ORF">CDAR_515001</name>
</gene>
<reference evidence="2 3" key="1">
    <citation type="submission" date="2021-06" db="EMBL/GenBank/DDBJ databases">
        <title>Caerostris darwini draft genome.</title>
        <authorList>
            <person name="Kono N."/>
            <person name="Arakawa K."/>
        </authorList>
    </citation>
    <scope>NUCLEOTIDE SEQUENCE [LARGE SCALE GENOMIC DNA]</scope>
</reference>
<evidence type="ECO:0000256" key="1">
    <source>
        <dbReference type="SAM" id="MobiDB-lite"/>
    </source>
</evidence>
<dbReference type="EMBL" id="BPLQ01015197">
    <property type="protein sequence ID" value="GIY86450.1"/>
    <property type="molecule type" value="Genomic_DNA"/>
</dbReference>
<sequence length="100" mass="11226">MNKLSNSGYKTLAPGYSGPSFYAVSTSSRKKKVLSQRLIPLTFPFNAYWQTAIPFSAQMPHQQSKLPINTSSRETQGKKKNVWKTEDLPFQYRSHGAGKG</sequence>
<dbReference type="Proteomes" id="UP001054837">
    <property type="component" value="Unassembled WGS sequence"/>
</dbReference>